<dbReference type="InterPro" id="IPR011250">
    <property type="entry name" value="OMP/PagP_B-barrel"/>
</dbReference>
<dbReference type="Proteomes" id="UP000219559">
    <property type="component" value="Unassembled WGS sequence"/>
</dbReference>
<keyword evidence="3" id="KW-1185">Reference proteome</keyword>
<dbReference type="EMBL" id="NBWU01000002">
    <property type="protein sequence ID" value="PCE64916.1"/>
    <property type="molecule type" value="Genomic_DNA"/>
</dbReference>
<dbReference type="OrthoDB" id="947434at2"/>
<evidence type="ECO:0000313" key="2">
    <source>
        <dbReference type="EMBL" id="PCE64916.1"/>
    </source>
</evidence>
<name>A0A2A4GAA5_9FLAO</name>
<dbReference type="RefSeq" id="WP_097440196.1">
    <property type="nucleotide sequence ID" value="NZ_KZ300476.1"/>
</dbReference>
<dbReference type="AlphaFoldDB" id="A0A2A4GAA5"/>
<organism evidence="2 3">
    <name type="scientific">Sediminicola luteus</name>
    <dbReference type="NCBI Taxonomy" id="319238"/>
    <lineage>
        <taxon>Bacteria</taxon>
        <taxon>Pseudomonadati</taxon>
        <taxon>Bacteroidota</taxon>
        <taxon>Flavobacteriia</taxon>
        <taxon>Flavobacteriales</taxon>
        <taxon>Flavobacteriaceae</taxon>
        <taxon>Sediminicola</taxon>
    </lineage>
</organism>
<dbReference type="Gene3D" id="2.40.160.20">
    <property type="match status" value="1"/>
</dbReference>
<gene>
    <name evidence="2" type="ORF">B7P33_07065</name>
</gene>
<accession>A0A2A4GAA5</accession>
<dbReference type="Pfam" id="PF13568">
    <property type="entry name" value="OMP_b-brl_2"/>
    <property type="match status" value="1"/>
</dbReference>
<sequence length="196" mass="21508">MKNAVVAVMAAFAFLTQVQGQSTDGKKGDFGFTAGFTSLNARGDVQIGGITDSDSEAYNGFYLGVFKEFALSEKLTLHPEFQFAKYYGQASHGDDNFTDLVLPVLLHYNFSPKFALFAGPRFDYLIPSDDNVENLNEFGVGAQLGAQWELGTKFFVNLSASLGLTERVENDNGPVFGNDFVDVRTQTFNVGFGYRL</sequence>
<evidence type="ECO:0000313" key="3">
    <source>
        <dbReference type="Proteomes" id="UP000219559"/>
    </source>
</evidence>
<evidence type="ECO:0000259" key="1">
    <source>
        <dbReference type="Pfam" id="PF13568"/>
    </source>
</evidence>
<dbReference type="InterPro" id="IPR025665">
    <property type="entry name" value="Beta-barrel_OMP_2"/>
</dbReference>
<feature type="domain" description="Outer membrane protein beta-barrel" evidence="1">
    <location>
        <begin position="26"/>
        <end position="165"/>
    </location>
</feature>
<dbReference type="SUPFAM" id="SSF56925">
    <property type="entry name" value="OMPA-like"/>
    <property type="match status" value="1"/>
</dbReference>
<reference evidence="2 3" key="1">
    <citation type="submission" date="2017-04" db="EMBL/GenBank/DDBJ databases">
        <title>A new member of the family Flavobacteriaceae isolated from ascidians.</title>
        <authorList>
            <person name="Chen L."/>
        </authorList>
    </citation>
    <scope>NUCLEOTIDE SEQUENCE [LARGE SCALE GENOMIC DNA]</scope>
    <source>
        <strain evidence="2 3">HQA918</strain>
    </source>
</reference>
<protein>
    <recommendedName>
        <fullName evidence="1">Outer membrane protein beta-barrel domain-containing protein</fullName>
    </recommendedName>
</protein>
<proteinExistence type="predicted"/>
<comment type="caution">
    <text evidence="2">The sequence shown here is derived from an EMBL/GenBank/DDBJ whole genome shotgun (WGS) entry which is preliminary data.</text>
</comment>